<reference evidence="1 2" key="1">
    <citation type="submission" date="2015-03" db="EMBL/GenBank/DDBJ databases">
        <title>Complete genome sequence of Muricauda lutaonensis CC-HSB-11T, isolated from a coastal hot spring.</title>
        <authorList>
            <person name="Kim K.M."/>
        </authorList>
    </citation>
    <scope>NUCLEOTIDE SEQUENCE [LARGE SCALE GENOMIC DNA]</scope>
    <source>
        <strain evidence="1 2">CC-HSB-11</strain>
    </source>
</reference>
<organism evidence="1 2">
    <name type="scientific">Flagellimonas lutaonensis</name>
    <dbReference type="NCBI Taxonomy" id="516051"/>
    <lineage>
        <taxon>Bacteria</taxon>
        <taxon>Pseudomonadati</taxon>
        <taxon>Bacteroidota</taxon>
        <taxon>Flavobacteriia</taxon>
        <taxon>Flavobacteriales</taxon>
        <taxon>Flavobacteriaceae</taxon>
        <taxon>Flagellimonas</taxon>
    </lineage>
</organism>
<keyword evidence="2" id="KW-1185">Reference proteome</keyword>
<sequence>MKTERIEKTDKLYPSGLSHSEIQVLEMIRNKRFLSIKLTIKNGEVDIIEGLERLDTGERIIDVLKQHDFQNLEIKQSHGKIVCVNRTFRKKINHTSKTESC</sequence>
<evidence type="ECO:0000313" key="2">
    <source>
        <dbReference type="Proteomes" id="UP000032726"/>
    </source>
</evidence>
<name>A0A0D5YQK5_9FLAO</name>
<proteinExistence type="predicted"/>
<accession>A0A0D5YQK5</accession>
<dbReference type="RefSeq" id="WP_045801005.1">
    <property type="nucleotide sequence ID" value="NZ_CP011071.1"/>
</dbReference>
<dbReference type="HOGENOM" id="CLU_2288369_0_0_10"/>
<evidence type="ECO:0000313" key="1">
    <source>
        <dbReference type="EMBL" id="AKA34209.1"/>
    </source>
</evidence>
<dbReference type="KEGG" id="mlt:VC82_534"/>
<dbReference type="EMBL" id="CP011071">
    <property type="protein sequence ID" value="AKA34209.1"/>
    <property type="molecule type" value="Genomic_DNA"/>
</dbReference>
<dbReference type="Proteomes" id="UP000032726">
    <property type="component" value="Chromosome"/>
</dbReference>
<dbReference type="STRING" id="516051.VC82_534"/>
<keyword evidence="1" id="KW-0240">DNA-directed RNA polymerase</keyword>
<dbReference type="AlphaFoldDB" id="A0A0D5YQK5"/>
<gene>
    <name evidence="1" type="ORF">VC82_534</name>
</gene>
<protein>
    <submittedName>
        <fullName evidence="1">DNA-directed RNA polymerase subunit beta</fullName>
    </submittedName>
</protein>
<keyword evidence="1" id="KW-0804">Transcription</keyword>
<dbReference type="OrthoDB" id="1445531at2"/>
<dbReference type="GO" id="GO:0000428">
    <property type="term" value="C:DNA-directed RNA polymerase complex"/>
    <property type="evidence" value="ECO:0007669"/>
    <property type="project" value="UniProtKB-KW"/>
</dbReference>